<dbReference type="Proteomes" id="UP000267900">
    <property type="component" value="Chromosome"/>
</dbReference>
<dbReference type="AlphaFoldDB" id="A0A3S9PK41"/>
<keyword evidence="4 5" id="KW-0472">Membrane</keyword>
<dbReference type="GO" id="GO:0005886">
    <property type="term" value="C:plasma membrane"/>
    <property type="evidence" value="ECO:0007669"/>
    <property type="project" value="UniProtKB-SubCell"/>
</dbReference>
<sequence length="276" mass="29351">MSTARAVNTVRQFGVHVLQIYWERRSYRTAIALGTVTSLISFVQFLLMGKFLQDGNTFAGIQGYGGNIISFLMSGSVFTGFVAVSLGAFSNHLQMEQRTGTLESVVMMPVPLPRVMLYSGVVGLLGTSLGSVVMFGVFGAIFDIPISVNLLATIAVLALLVVTLGSFGLAGCGVLLITKRGDPVRWGITTLTTLLSGVMYPISILPGWLQSVAWALPTTQALDGIRKSLLVDADLAQVAPSLLHMAIWSAVMLPVGLITFSTGMSRARKAGSIGEY</sequence>
<dbReference type="OrthoDB" id="9786643at2"/>
<accession>A0A3S9PK41</accession>
<dbReference type="InterPro" id="IPR013525">
    <property type="entry name" value="ABC2_TM"/>
</dbReference>
<dbReference type="PANTHER" id="PTHR43229:SF2">
    <property type="entry name" value="NODULATION PROTEIN J"/>
    <property type="match status" value="1"/>
</dbReference>
<reference evidence="7 8" key="1">
    <citation type="submission" date="2018-12" db="EMBL/GenBank/DDBJ databases">
        <title>The whole draft genome of Streptomyce luteoverticillatus CGMCC 15060.</title>
        <authorList>
            <person name="Feng Z."/>
            <person name="Chen G."/>
            <person name="Zhang J."/>
            <person name="Zhu H."/>
            <person name="Yu X."/>
            <person name="Zhang W."/>
            <person name="Zhang X."/>
        </authorList>
    </citation>
    <scope>NUCLEOTIDE SEQUENCE [LARGE SCALE GENOMIC DNA]</scope>
    <source>
        <strain evidence="7 8">CGMCC 15060</strain>
    </source>
</reference>
<evidence type="ECO:0000256" key="4">
    <source>
        <dbReference type="ARBA" id="ARBA00023136"/>
    </source>
</evidence>
<evidence type="ECO:0000256" key="5">
    <source>
        <dbReference type="RuleBase" id="RU361157"/>
    </source>
</evidence>
<dbReference type="InterPro" id="IPR051784">
    <property type="entry name" value="Nod_factor_ABC_transporter"/>
</dbReference>
<proteinExistence type="inferred from homology"/>
<dbReference type="EMBL" id="CP034587">
    <property type="protein sequence ID" value="AZQ72677.1"/>
    <property type="molecule type" value="Genomic_DNA"/>
</dbReference>
<evidence type="ECO:0000313" key="7">
    <source>
        <dbReference type="EMBL" id="AZQ72677.1"/>
    </source>
</evidence>
<dbReference type="PROSITE" id="PS51012">
    <property type="entry name" value="ABC_TM2"/>
    <property type="match status" value="1"/>
</dbReference>
<comment type="subcellular location">
    <subcellularLocation>
        <location evidence="5">Cell membrane</location>
        <topology evidence="5">Multi-pass membrane protein</topology>
    </subcellularLocation>
    <subcellularLocation>
        <location evidence="1">Membrane</location>
        <topology evidence="1">Multi-pass membrane protein</topology>
    </subcellularLocation>
</comment>
<feature type="transmembrane region" description="Helical" evidence="5">
    <location>
        <begin position="242"/>
        <end position="260"/>
    </location>
</feature>
<keyword evidence="5" id="KW-0813">Transport</keyword>
<evidence type="ECO:0000256" key="1">
    <source>
        <dbReference type="ARBA" id="ARBA00004141"/>
    </source>
</evidence>
<comment type="similarity">
    <text evidence="5">Belongs to the ABC-2 integral membrane protein family.</text>
</comment>
<feature type="transmembrane region" description="Helical" evidence="5">
    <location>
        <begin position="30"/>
        <end position="48"/>
    </location>
</feature>
<name>A0A3S9PK41_STRLT</name>
<keyword evidence="5" id="KW-1003">Cell membrane</keyword>
<evidence type="ECO:0000256" key="2">
    <source>
        <dbReference type="ARBA" id="ARBA00022692"/>
    </source>
</evidence>
<keyword evidence="8" id="KW-1185">Reference proteome</keyword>
<feature type="transmembrane region" description="Helical" evidence="5">
    <location>
        <begin position="68"/>
        <end position="89"/>
    </location>
</feature>
<dbReference type="RefSeq" id="WP_126915195.1">
    <property type="nucleotide sequence ID" value="NZ_CP034587.1"/>
</dbReference>
<keyword evidence="3 5" id="KW-1133">Transmembrane helix</keyword>
<protein>
    <recommendedName>
        <fullName evidence="5">Transport permease protein</fullName>
    </recommendedName>
</protein>
<dbReference type="GO" id="GO:0140359">
    <property type="term" value="F:ABC-type transporter activity"/>
    <property type="evidence" value="ECO:0007669"/>
    <property type="project" value="InterPro"/>
</dbReference>
<organism evidence="7 8">
    <name type="scientific">Streptomyces luteoverticillatus</name>
    <name type="common">Streptoverticillium luteoverticillatus</name>
    <dbReference type="NCBI Taxonomy" id="66425"/>
    <lineage>
        <taxon>Bacteria</taxon>
        <taxon>Bacillati</taxon>
        <taxon>Actinomycetota</taxon>
        <taxon>Actinomycetes</taxon>
        <taxon>Kitasatosporales</taxon>
        <taxon>Streptomycetaceae</taxon>
        <taxon>Streptomyces</taxon>
    </lineage>
</organism>
<feature type="transmembrane region" description="Helical" evidence="5">
    <location>
        <begin position="188"/>
        <end position="209"/>
    </location>
</feature>
<dbReference type="PANTHER" id="PTHR43229">
    <property type="entry name" value="NODULATION PROTEIN J"/>
    <property type="match status" value="1"/>
</dbReference>
<dbReference type="Pfam" id="PF01061">
    <property type="entry name" value="ABC2_membrane"/>
    <property type="match status" value="1"/>
</dbReference>
<feature type="transmembrane region" description="Helical" evidence="5">
    <location>
        <begin position="148"/>
        <end position="176"/>
    </location>
</feature>
<evidence type="ECO:0000256" key="3">
    <source>
        <dbReference type="ARBA" id="ARBA00022989"/>
    </source>
</evidence>
<evidence type="ECO:0000313" key="8">
    <source>
        <dbReference type="Proteomes" id="UP000267900"/>
    </source>
</evidence>
<gene>
    <name evidence="7" type="ORF">EKH77_16900</name>
</gene>
<keyword evidence="2 5" id="KW-0812">Transmembrane</keyword>
<dbReference type="InterPro" id="IPR047817">
    <property type="entry name" value="ABC2_TM_bact-type"/>
</dbReference>
<feature type="transmembrane region" description="Helical" evidence="5">
    <location>
        <begin position="117"/>
        <end position="142"/>
    </location>
</feature>
<feature type="domain" description="ABC transmembrane type-2" evidence="6">
    <location>
        <begin position="29"/>
        <end position="263"/>
    </location>
</feature>
<evidence type="ECO:0000259" key="6">
    <source>
        <dbReference type="PROSITE" id="PS51012"/>
    </source>
</evidence>